<reference evidence="2" key="1">
    <citation type="journal article" date="2016" name="ISME J.">
        <title>Functional metagenomic screen reveals new and diverse microbial rhodopsins.</title>
        <authorList>
            <person name="Pushkarev A."/>
            <person name="Beja O."/>
        </authorList>
    </citation>
    <scope>NUCLEOTIDE SEQUENCE</scope>
</reference>
<evidence type="ECO:0000313" key="2">
    <source>
        <dbReference type="EMBL" id="ALS56083.1"/>
    </source>
</evidence>
<dbReference type="AlphaFoldDB" id="A0A0U2W624"/>
<feature type="domain" description="Lcl C-terminal" evidence="1">
    <location>
        <begin position="125"/>
        <end position="226"/>
    </location>
</feature>
<organism evidence="2">
    <name type="scientific">uncultured bacterium EIL80B09</name>
    <dbReference type="NCBI Taxonomy" id="1768206"/>
    <lineage>
        <taxon>Bacteria</taxon>
        <taxon>environmental samples</taxon>
    </lineage>
</organism>
<proteinExistence type="predicted"/>
<evidence type="ECO:0000259" key="1">
    <source>
        <dbReference type="Pfam" id="PF07603"/>
    </source>
</evidence>
<dbReference type="Pfam" id="PF07603">
    <property type="entry name" value="Lcl_C"/>
    <property type="match status" value="1"/>
</dbReference>
<dbReference type="InterPro" id="IPR011460">
    <property type="entry name" value="Lcl_C"/>
</dbReference>
<sequence>MLIQEMLQVENVFHLQVIGEGSNTQLSLSWRTLDENKKETDFCESCDTKSLNDKINKLITKLIHIETLKKHKEKRLNIEENLNRMIFKYENEINESVNKEIIAHKRALLFDIEIIKNGLNKPNDVVVDLSSGLIWQSNPDGVKRNWYNANKYCKDLEISGFNDWKLPSAMEMSDLYGRTNKFENFQQASRYWSSTRDGSTRADYVTILYRENVFPDQFEKEYFVRCNRIIN</sequence>
<protein>
    <recommendedName>
        <fullName evidence="1">Lcl C-terminal domain-containing protein</fullName>
    </recommendedName>
</protein>
<name>A0A0U2W624_9BACT</name>
<dbReference type="EMBL" id="KT201086">
    <property type="protein sequence ID" value="ALS56083.1"/>
    <property type="molecule type" value="Genomic_DNA"/>
</dbReference>
<accession>A0A0U2W624</accession>